<protein>
    <submittedName>
        <fullName evidence="3">Cysteine desulfurase</fullName>
        <ecNumber evidence="3">2.8.1.7</ecNumber>
    </submittedName>
</protein>
<reference evidence="3 4" key="1">
    <citation type="submission" date="2015-08" db="EMBL/GenBank/DDBJ databases">
        <title>Investigation of the bacterial diversity of lava forest soil.</title>
        <authorList>
            <person name="Lee J.S."/>
        </authorList>
    </citation>
    <scope>NUCLEOTIDE SEQUENCE [LARGE SCALE GENOMIC DNA]</scope>
    <source>
        <strain evidence="3 4">GJW-30</strain>
    </source>
</reference>
<keyword evidence="1" id="KW-0663">Pyridoxal phosphate</keyword>
<accession>A0A0S3PYH0</accession>
<evidence type="ECO:0000256" key="1">
    <source>
        <dbReference type="ARBA" id="ARBA00022898"/>
    </source>
</evidence>
<dbReference type="InterPro" id="IPR015422">
    <property type="entry name" value="PyrdxlP-dep_Trfase_small"/>
</dbReference>
<dbReference type="PANTHER" id="PTHR43586">
    <property type="entry name" value="CYSTEINE DESULFURASE"/>
    <property type="match status" value="1"/>
</dbReference>
<feature type="domain" description="Aminotransferase class V" evidence="2">
    <location>
        <begin position="47"/>
        <end position="372"/>
    </location>
</feature>
<evidence type="ECO:0000313" key="4">
    <source>
        <dbReference type="Proteomes" id="UP000236884"/>
    </source>
</evidence>
<dbReference type="KEGG" id="vgo:GJW-30_1_03554"/>
<proteinExistence type="predicted"/>
<dbReference type="SUPFAM" id="SSF53383">
    <property type="entry name" value="PLP-dependent transferases"/>
    <property type="match status" value="1"/>
</dbReference>
<dbReference type="Pfam" id="PF00266">
    <property type="entry name" value="Aminotran_5"/>
    <property type="match status" value="1"/>
</dbReference>
<dbReference type="InterPro" id="IPR000192">
    <property type="entry name" value="Aminotrans_V_dom"/>
</dbReference>
<gene>
    <name evidence="3" type="primary">sufS</name>
    <name evidence="3" type="ORF">GJW-30_1_03554</name>
</gene>
<keyword evidence="3" id="KW-0808">Transferase</keyword>
<dbReference type="Proteomes" id="UP000236884">
    <property type="component" value="Chromosome"/>
</dbReference>
<name>A0A0S3PYH0_9BRAD</name>
<dbReference type="OrthoDB" id="9804366at2"/>
<dbReference type="AlphaFoldDB" id="A0A0S3PYH0"/>
<dbReference type="GO" id="GO:0031071">
    <property type="term" value="F:cysteine desulfurase activity"/>
    <property type="evidence" value="ECO:0007669"/>
    <property type="project" value="UniProtKB-EC"/>
</dbReference>
<dbReference type="Gene3D" id="3.90.1150.10">
    <property type="entry name" value="Aspartate Aminotransferase, domain 1"/>
    <property type="match status" value="1"/>
</dbReference>
<dbReference type="PANTHER" id="PTHR43586:SF15">
    <property type="entry name" value="BLR3095 PROTEIN"/>
    <property type="match status" value="1"/>
</dbReference>
<organism evidence="3 4">
    <name type="scientific">Variibacter gotjawalensis</name>
    <dbReference type="NCBI Taxonomy" id="1333996"/>
    <lineage>
        <taxon>Bacteria</taxon>
        <taxon>Pseudomonadati</taxon>
        <taxon>Pseudomonadota</taxon>
        <taxon>Alphaproteobacteria</taxon>
        <taxon>Hyphomicrobiales</taxon>
        <taxon>Nitrobacteraceae</taxon>
        <taxon>Variibacter</taxon>
    </lineage>
</organism>
<dbReference type="InterPro" id="IPR015421">
    <property type="entry name" value="PyrdxlP-dep_Trfase_major"/>
</dbReference>
<keyword evidence="4" id="KW-1185">Reference proteome</keyword>
<sequence length="383" mass="41375">MLPSQRDLFDIPRDVCYLNAASYSPLPLATQDAARKAVGRKGQPWQFDNINAFAAEQYERCRAAAARLINADPADVASISSVGYGVAIAGKIFAPARGSRVVVFADDHSSPVLEWHARAEQGGFAVDTVHRPADLDWTSAVLETIAKPGAAPVSLVSVSSVHWCDGVLLDVAAIKAAAARAGAALLLDSTQSTGVVALDVKTLDPDFVIFPTYKWLLGPYGRAFAYVAKRHQNGVPLEQTSGGRRAVKAESDVYFGDLAYTNDARRFDMGERDFFVGLEMASLGMEYVASLGQAAIEARLRMLTSRLADGLRDVADIASDTVRAPHIVSFKPRGKDAHDVVAALAREKIFVAPRLGRVRISPHVYNDEQDVDRCIAALRRLLA</sequence>
<evidence type="ECO:0000313" key="3">
    <source>
        <dbReference type="EMBL" id="BAT61004.1"/>
    </source>
</evidence>
<dbReference type="EC" id="2.8.1.7" evidence="3"/>
<dbReference type="RefSeq" id="WP_096357690.1">
    <property type="nucleotide sequence ID" value="NZ_AP014946.1"/>
</dbReference>
<dbReference type="InterPro" id="IPR015424">
    <property type="entry name" value="PyrdxlP-dep_Trfase"/>
</dbReference>
<dbReference type="Gene3D" id="3.40.640.10">
    <property type="entry name" value="Type I PLP-dependent aspartate aminotransferase-like (Major domain)"/>
    <property type="match status" value="1"/>
</dbReference>
<evidence type="ECO:0000259" key="2">
    <source>
        <dbReference type="Pfam" id="PF00266"/>
    </source>
</evidence>
<dbReference type="EMBL" id="AP014946">
    <property type="protein sequence ID" value="BAT61004.1"/>
    <property type="molecule type" value="Genomic_DNA"/>
</dbReference>